<dbReference type="Pfam" id="PF13237">
    <property type="entry name" value="Fer4_10"/>
    <property type="match status" value="1"/>
</dbReference>
<evidence type="ECO:0000256" key="4">
    <source>
        <dbReference type="ARBA" id="ARBA00023004"/>
    </source>
</evidence>
<dbReference type="STRING" id="1121457.SAMN02745161_0782"/>
<accession>A0A1N6E809</accession>
<dbReference type="PROSITE" id="PS00198">
    <property type="entry name" value="4FE4S_FER_1"/>
    <property type="match status" value="1"/>
</dbReference>
<keyword evidence="7" id="KW-1133">Transmembrane helix</keyword>
<evidence type="ECO:0000256" key="2">
    <source>
        <dbReference type="ARBA" id="ARBA00022475"/>
    </source>
</evidence>
<comment type="subcellular location">
    <subcellularLocation>
        <location evidence="1">Cell membrane</location>
    </subcellularLocation>
</comment>
<evidence type="ECO:0000256" key="5">
    <source>
        <dbReference type="ARBA" id="ARBA00023014"/>
    </source>
</evidence>
<dbReference type="SUPFAM" id="SSF54862">
    <property type="entry name" value="4Fe-4S ferredoxins"/>
    <property type="match status" value="1"/>
</dbReference>
<dbReference type="GO" id="GO:0046872">
    <property type="term" value="F:metal ion binding"/>
    <property type="evidence" value="ECO:0007669"/>
    <property type="project" value="UniProtKB-KW"/>
</dbReference>
<dbReference type="GO" id="GO:0051536">
    <property type="term" value="F:iron-sulfur cluster binding"/>
    <property type="evidence" value="ECO:0007669"/>
    <property type="project" value="UniProtKB-KW"/>
</dbReference>
<feature type="transmembrane region" description="Helical" evidence="7">
    <location>
        <begin position="136"/>
        <end position="156"/>
    </location>
</feature>
<reference evidence="10" key="1">
    <citation type="submission" date="2016-11" db="EMBL/GenBank/DDBJ databases">
        <authorList>
            <person name="Varghese N."/>
            <person name="Submissions S."/>
        </authorList>
    </citation>
    <scope>NUCLEOTIDE SEQUENCE [LARGE SCALE GENOMIC DNA]</scope>
    <source>
        <strain evidence="10">DSM 17456</strain>
    </source>
</reference>
<evidence type="ECO:0000256" key="3">
    <source>
        <dbReference type="ARBA" id="ARBA00022723"/>
    </source>
</evidence>
<feature type="transmembrane region" description="Helical" evidence="7">
    <location>
        <begin position="238"/>
        <end position="259"/>
    </location>
</feature>
<evidence type="ECO:0000313" key="10">
    <source>
        <dbReference type="Proteomes" id="UP000184694"/>
    </source>
</evidence>
<protein>
    <submittedName>
        <fullName evidence="9">4Fe-4S binding domain-containing protein</fullName>
    </submittedName>
</protein>
<dbReference type="AlphaFoldDB" id="A0A1N6E809"/>
<evidence type="ECO:0000256" key="6">
    <source>
        <dbReference type="ARBA" id="ARBA00023136"/>
    </source>
</evidence>
<name>A0A1N6E809_9BACT</name>
<feature type="transmembrane region" description="Helical" evidence="7">
    <location>
        <begin position="43"/>
        <end position="64"/>
    </location>
</feature>
<keyword evidence="4" id="KW-0408">Iron</keyword>
<feature type="domain" description="4Fe-4S ferredoxin-type" evidence="8">
    <location>
        <begin position="171"/>
        <end position="200"/>
    </location>
</feature>
<dbReference type="PANTHER" id="PTHR30224">
    <property type="entry name" value="ELECTRON TRANSPORT PROTEIN"/>
    <property type="match status" value="1"/>
</dbReference>
<dbReference type="OrthoDB" id="9784262at2"/>
<keyword evidence="6 7" id="KW-0472">Membrane</keyword>
<dbReference type="GO" id="GO:0005886">
    <property type="term" value="C:plasma membrane"/>
    <property type="evidence" value="ECO:0007669"/>
    <property type="project" value="UniProtKB-SubCell"/>
</dbReference>
<keyword evidence="5" id="KW-0411">Iron-sulfur</keyword>
<dbReference type="PROSITE" id="PS51379">
    <property type="entry name" value="4FE4S_FER_2"/>
    <property type="match status" value="1"/>
</dbReference>
<keyword evidence="3" id="KW-0479">Metal-binding</keyword>
<keyword evidence="7" id="KW-0812">Transmembrane</keyword>
<feature type="transmembrane region" description="Helical" evidence="7">
    <location>
        <begin position="97"/>
        <end position="116"/>
    </location>
</feature>
<dbReference type="PANTHER" id="PTHR30224:SF4">
    <property type="entry name" value="ELECTRON TRANSPORT PROTEIN YCCM-RELATED"/>
    <property type="match status" value="1"/>
</dbReference>
<sequence>MKLYKKDTMFTITRDVTRLLFALNFYLLAKTLGIEFELESEYVVLGSILLFGPLFCGWFCPFGASSYFMTRIGNALFPKLQFTIPQPYDRWLRHTKYILLAFFLYLFISQGVNYFGEHMEMYKANAFSWNYIKLKHWAVLFIPLFIPGFFCKYMCFQKAGYNIINRLLTVTKIKRNPETCIGCRKCDRLCPMEISISKHDTVRGEDCLGCYNCLDNDSCPAKARSLSLVVFGKEINHIYFSIGAISLYFVATYLVLFVFKW</sequence>
<gene>
    <name evidence="9" type="ORF">SAMN02745161_0782</name>
</gene>
<keyword evidence="10" id="KW-1185">Reference proteome</keyword>
<dbReference type="InterPro" id="IPR017900">
    <property type="entry name" value="4Fe4S_Fe_S_CS"/>
</dbReference>
<evidence type="ECO:0000259" key="8">
    <source>
        <dbReference type="PROSITE" id="PS51379"/>
    </source>
</evidence>
<dbReference type="InterPro" id="IPR052378">
    <property type="entry name" value="NosR_regulator"/>
</dbReference>
<evidence type="ECO:0000256" key="7">
    <source>
        <dbReference type="SAM" id="Phobius"/>
    </source>
</evidence>
<proteinExistence type="predicted"/>
<keyword evidence="2" id="KW-1003">Cell membrane</keyword>
<dbReference type="InterPro" id="IPR017896">
    <property type="entry name" value="4Fe4S_Fe-S-bd"/>
</dbReference>
<dbReference type="EMBL" id="FSRG01000003">
    <property type="protein sequence ID" value="SIN79179.1"/>
    <property type="molecule type" value="Genomic_DNA"/>
</dbReference>
<organism evidence="9 10">
    <name type="scientific">Halodesulfovibrio marinisediminis DSM 17456</name>
    <dbReference type="NCBI Taxonomy" id="1121457"/>
    <lineage>
        <taxon>Bacteria</taxon>
        <taxon>Pseudomonadati</taxon>
        <taxon>Thermodesulfobacteriota</taxon>
        <taxon>Desulfovibrionia</taxon>
        <taxon>Desulfovibrionales</taxon>
        <taxon>Desulfovibrionaceae</taxon>
        <taxon>Halodesulfovibrio</taxon>
    </lineage>
</organism>
<evidence type="ECO:0000313" key="9">
    <source>
        <dbReference type="EMBL" id="SIN79179.1"/>
    </source>
</evidence>
<dbReference type="Pfam" id="PF12801">
    <property type="entry name" value="Fer4_5"/>
    <property type="match status" value="2"/>
</dbReference>
<dbReference type="Proteomes" id="UP000184694">
    <property type="component" value="Unassembled WGS sequence"/>
</dbReference>
<evidence type="ECO:0000256" key="1">
    <source>
        <dbReference type="ARBA" id="ARBA00004236"/>
    </source>
</evidence>